<evidence type="ECO:0000313" key="1">
    <source>
        <dbReference type="EMBL" id="JAE10347.1"/>
    </source>
</evidence>
<dbReference type="EMBL" id="GBRH01187549">
    <property type="protein sequence ID" value="JAE10347.1"/>
    <property type="molecule type" value="Transcribed_RNA"/>
</dbReference>
<protein>
    <submittedName>
        <fullName evidence="1">Uncharacterized protein</fullName>
    </submittedName>
</protein>
<reference evidence="1" key="2">
    <citation type="journal article" date="2015" name="Data Brief">
        <title>Shoot transcriptome of the giant reed, Arundo donax.</title>
        <authorList>
            <person name="Barrero R.A."/>
            <person name="Guerrero F.D."/>
            <person name="Moolhuijzen P."/>
            <person name="Goolsby J.A."/>
            <person name="Tidwell J."/>
            <person name="Bellgard S.E."/>
            <person name="Bellgard M.I."/>
        </authorList>
    </citation>
    <scope>NUCLEOTIDE SEQUENCE</scope>
    <source>
        <tissue evidence="1">Shoot tissue taken approximately 20 cm above the soil surface</tissue>
    </source>
</reference>
<reference evidence="1" key="1">
    <citation type="submission" date="2014-09" db="EMBL/GenBank/DDBJ databases">
        <authorList>
            <person name="Magalhaes I.L.F."/>
            <person name="Oliveira U."/>
            <person name="Santos F.R."/>
            <person name="Vidigal T.H.D.A."/>
            <person name="Brescovit A.D."/>
            <person name="Santos A.J."/>
        </authorList>
    </citation>
    <scope>NUCLEOTIDE SEQUENCE</scope>
    <source>
        <tissue evidence="1">Shoot tissue taken approximately 20 cm above the soil surface</tissue>
    </source>
</reference>
<sequence length="41" mass="5230">MLDHWNGSWKREKKQHKNKVICFYYVSNIYYIHHINYLKKC</sequence>
<organism evidence="1">
    <name type="scientific">Arundo donax</name>
    <name type="common">Giant reed</name>
    <name type="synonym">Donax arundinaceus</name>
    <dbReference type="NCBI Taxonomy" id="35708"/>
    <lineage>
        <taxon>Eukaryota</taxon>
        <taxon>Viridiplantae</taxon>
        <taxon>Streptophyta</taxon>
        <taxon>Embryophyta</taxon>
        <taxon>Tracheophyta</taxon>
        <taxon>Spermatophyta</taxon>
        <taxon>Magnoliopsida</taxon>
        <taxon>Liliopsida</taxon>
        <taxon>Poales</taxon>
        <taxon>Poaceae</taxon>
        <taxon>PACMAD clade</taxon>
        <taxon>Arundinoideae</taxon>
        <taxon>Arundineae</taxon>
        <taxon>Arundo</taxon>
    </lineage>
</organism>
<accession>A0A0A9FDA6</accession>
<dbReference type="AlphaFoldDB" id="A0A0A9FDA6"/>
<proteinExistence type="predicted"/>
<name>A0A0A9FDA6_ARUDO</name>